<dbReference type="GO" id="GO:0003676">
    <property type="term" value="F:nucleic acid binding"/>
    <property type="evidence" value="ECO:0007669"/>
    <property type="project" value="InterPro"/>
</dbReference>
<keyword evidence="2" id="KW-1185">Reference proteome</keyword>
<dbReference type="AlphaFoldDB" id="A0A067QSY6"/>
<proteinExistence type="predicted"/>
<dbReference type="Proteomes" id="UP000027135">
    <property type="component" value="Unassembled WGS sequence"/>
</dbReference>
<reference evidence="1 2" key="1">
    <citation type="journal article" date="2014" name="Nat. Commun.">
        <title>Molecular traces of alternative social organization in a termite genome.</title>
        <authorList>
            <person name="Terrapon N."/>
            <person name="Li C."/>
            <person name="Robertson H.M."/>
            <person name="Ji L."/>
            <person name="Meng X."/>
            <person name="Booth W."/>
            <person name="Chen Z."/>
            <person name="Childers C.P."/>
            <person name="Glastad K.M."/>
            <person name="Gokhale K."/>
            <person name="Gowin J."/>
            <person name="Gronenberg W."/>
            <person name="Hermansen R.A."/>
            <person name="Hu H."/>
            <person name="Hunt B.G."/>
            <person name="Huylmans A.K."/>
            <person name="Khalil S.M."/>
            <person name="Mitchell R.D."/>
            <person name="Munoz-Torres M.C."/>
            <person name="Mustard J.A."/>
            <person name="Pan H."/>
            <person name="Reese J.T."/>
            <person name="Scharf M.E."/>
            <person name="Sun F."/>
            <person name="Vogel H."/>
            <person name="Xiao J."/>
            <person name="Yang W."/>
            <person name="Yang Z."/>
            <person name="Yang Z."/>
            <person name="Zhou J."/>
            <person name="Zhu J."/>
            <person name="Brent C.S."/>
            <person name="Elsik C.G."/>
            <person name="Goodisman M.A."/>
            <person name="Liberles D.A."/>
            <person name="Roe R.M."/>
            <person name="Vargo E.L."/>
            <person name="Vilcinskas A."/>
            <person name="Wang J."/>
            <person name="Bornberg-Bauer E."/>
            <person name="Korb J."/>
            <person name="Zhang G."/>
            <person name="Liebig J."/>
        </authorList>
    </citation>
    <scope>NUCLEOTIDE SEQUENCE [LARGE SCALE GENOMIC DNA]</scope>
    <source>
        <tissue evidence="1">Whole organism</tissue>
    </source>
</reference>
<dbReference type="InParanoid" id="A0A067QSY6"/>
<feature type="non-terminal residue" evidence="1">
    <location>
        <position position="1"/>
    </location>
</feature>
<accession>A0A067QSY6</accession>
<evidence type="ECO:0000313" key="2">
    <source>
        <dbReference type="Proteomes" id="UP000027135"/>
    </source>
</evidence>
<evidence type="ECO:0000313" key="1">
    <source>
        <dbReference type="EMBL" id="KDR12797.1"/>
    </source>
</evidence>
<dbReference type="Gene3D" id="3.30.420.10">
    <property type="entry name" value="Ribonuclease H-like superfamily/Ribonuclease H"/>
    <property type="match status" value="1"/>
</dbReference>
<protein>
    <recommendedName>
        <fullName evidence="3">Tc1-like transposase DDE domain-containing protein</fullName>
    </recommendedName>
</protein>
<organism evidence="1 2">
    <name type="scientific">Zootermopsis nevadensis</name>
    <name type="common">Dampwood termite</name>
    <dbReference type="NCBI Taxonomy" id="136037"/>
    <lineage>
        <taxon>Eukaryota</taxon>
        <taxon>Metazoa</taxon>
        <taxon>Ecdysozoa</taxon>
        <taxon>Arthropoda</taxon>
        <taxon>Hexapoda</taxon>
        <taxon>Insecta</taxon>
        <taxon>Pterygota</taxon>
        <taxon>Neoptera</taxon>
        <taxon>Polyneoptera</taxon>
        <taxon>Dictyoptera</taxon>
        <taxon>Blattodea</taxon>
        <taxon>Blattoidea</taxon>
        <taxon>Termitoidae</taxon>
        <taxon>Termopsidae</taxon>
        <taxon>Zootermopsis</taxon>
    </lineage>
</organism>
<dbReference type="EMBL" id="KK852989">
    <property type="protein sequence ID" value="KDR12797.1"/>
    <property type="molecule type" value="Genomic_DNA"/>
</dbReference>
<sequence>ISWPPCSPDLTSADFFLWGYIKNHVHRPPLPNDLRELWERITAEIVTVTPNMLECVWQETDYCWDVCRITGGSHIEL</sequence>
<dbReference type="PANTHER" id="PTHR47326">
    <property type="entry name" value="TRANSPOSABLE ELEMENT TC3 TRANSPOSASE-LIKE PROTEIN"/>
    <property type="match status" value="1"/>
</dbReference>
<dbReference type="PANTHER" id="PTHR47326:SF1">
    <property type="entry name" value="HTH PSQ-TYPE DOMAIN-CONTAINING PROTEIN"/>
    <property type="match status" value="1"/>
</dbReference>
<dbReference type="InterPro" id="IPR036397">
    <property type="entry name" value="RNaseH_sf"/>
</dbReference>
<name>A0A067QSY6_ZOONE</name>
<evidence type="ECO:0008006" key="3">
    <source>
        <dbReference type="Google" id="ProtNLM"/>
    </source>
</evidence>
<gene>
    <name evidence="1" type="ORF">L798_13374</name>
</gene>